<reference evidence="2" key="1">
    <citation type="submission" date="2016-06" db="EMBL/GenBank/DDBJ databases">
        <authorList>
            <person name="Cuomo C."/>
            <person name="Litvintseva A."/>
            <person name="Heitman J."/>
            <person name="Chen Y."/>
            <person name="Sun S."/>
            <person name="Springer D."/>
            <person name="Dromer F."/>
            <person name="Young S."/>
            <person name="Zeng Q."/>
            <person name="Chapman S."/>
            <person name="Gujja S."/>
            <person name="Saif S."/>
            <person name="Birren B."/>
        </authorList>
    </citation>
    <scope>NUCLEOTIDE SEQUENCE</scope>
    <source>
        <strain evidence="2">CBS 7841</strain>
    </source>
</reference>
<feature type="region of interest" description="Disordered" evidence="1">
    <location>
        <begin position="1"/>
        <end position="61"/>
    </location>
</feature>
<evidence type="ECO:0000313" key="2">
    <source>
        <dbReference type="EMBL" id="WVN89682.1"/>
    </source>
</evidence>
<dbReference type="RefSeq" id="XP_066070382.1">
    <property type="nucleotide sequence ID" value="XM_066214285.1"/>
</dbReference>
<evidence type="ECO:0000256" key="1">
    <source>
        <dbReference type="SAM" id="MobiDB-lite"/>
    </source>
</evidence>
<proteinExistence type="predicted"/>
<dbReference type="Proteomes" id="UP000094043">
    <property type="component" value="Chromosome 6"/>
</dbReference>
<organism evidence="2 3">
    <name type="scientific">Cryptococcus depauperatus CBS 7841</name>
    <dbReference type="NCBI Taxonomy" id="1295531"/>
    <lineage>
        <taxon>Eukaryota</taxon>
        <taxon>Fungi</taxon>
        <taxon>Dikarya</taxon>
        <taxon>Basidiomycota</taxon>
        <taxon>Agaricomycotina</taxon>
        <taxon>Tremellomycetes</taxon>
        <taxon>Tremellales</taxon>
        <taxon>Cryptococcaceae</taxon>
        <taxon>Cryptococcus</taxon>
    </lineage>
</organism>
<evidence type="ECO:0000313" key="3">
    <source>
        <dbReference type="Proteomes" id="UP000094043"/>
    </source>
</evidence>
<reference evidence="2" key="3">
    <citation type="submission" date="2024-01" db="EMBL/GenBank/DDBJ databases">
        <authorList>
            <person name="Coelho M.A."/>
            <person name="David-Palma M."/>
            <person name="Shea T."/>
            <person name="Sun S."/>
            <person name="Cuomo C.A."/>
            <person name="Heitman J."/>
        </authorList>
    </citation>
    <scope>NUCLEOTIDE SEQUENCE</scope>
    <source>
        <strain evidence="2">CBS 7841</strain>
    </source>
</reference>
<sequence length="133" mass="13885">MERSPNQPSQSQASDTRGGQPSETTTRDDAASVADRSTVGGASQCRKPKYDPPLPPGLNRYGSVNTGGSLYDEQLDVVASIIADSMAGYKSPGEFDGSPSGVPSTTPAIPQRCNLSMMGDWMSTTSPDGRSVV</sequence>
<reference evidence="2" key="2">
    <citation type="journal article" date="2022" name="Elife">
        <title>Obligate sexual reproduction of a homothallic fungus closely related to the Cryptococcus pathogenic species complex.</title>
        <authorList>
            <person name="Passer A.R."/>
            <person name="Clancey S.A."/>
            <person name="Shea T."/>
            <person name="David-Palma M."/>
            <person name="Averette A.F."/>
            <person name="Boekhout T."/>
            <person name="Porcel B.M."/>
            <person name="Nowrousian M."/>
            <person name="Cuomo C.A."/>
            <person name="Sun S."/>
            <person name="Heitman J."/>
            <person name="Coelho M.A."/>
        </authorList>
    </citation>
    <scope>NUCLEOTIDE SEQUENCE</scope>
    <source>
        <strain evidence="2">CBS 7841</strain>
    </source>
</reference>
<dbReference type="EMBL" id="CP143789">
    <property type="protein sequence ID" value="WVN89682.1"/>
    <property type="molecule type" value="Genomic_DNA"/>
</dbReference>
<name>A0AAJ8JWG6_9TREE</name>
<keyword evidence="3" id="KW-1185">Reference proteome</keyword>
<dbReference type="AlphaFoldDB" id="A0AAJ8JWG6"/>
<feature type="compositionally biased region" description="Polar residues" evidence="1">
    <location>
        <begin position="1"/>
        <end position="24"/>
    </location>
</feature>
<accession>A0AAJ8JWG6</accession>
<protein>
    <submittedName>
        <fullName evidence="2">Uncharacterized protein</fullName>
    </submittedName>
</protein>
<dbReference type="KEGG" id="cdep:91089121"/>
<gene>
    <name evidence="2" type="ORF">L203_104912</name>
</gene>
<dbReference type="GeneID" id="91089121"/>